<proteinExistence type="predicted"/>
<evidence type="ECO:0000313" key="1">
    <source>
        <dbReference type="EMBL" id="KAK8211571.1"/>
    </source>
</evidence>
<dbReference type="Proteomes" id="UP001320706">
    <property type="component" value="Unassembled WGS sequence"/>
</dbReference>
<keyword evidence="2" id="KW-1185">Reference proteome</keyword>
<sequence>MALASPSPSDHINIPKASDGGKHGYGANNHANLPLTPPNSISPNLPAHVTRDTLSSPPPVHLDQDIDLQDAVEHAATRDQPQLVALSKDALSGLDSVGSITASMLAKQYLPSIMIGQGSMAIRNITACLTQSVPGFSRIPPAKARRLIVSALENGNNSDRSVQFEKLGWGRWGARPKGQAKGPGMDMYLGTNYSPPASGGSSFGASYTEGLQIPSKGRHVGRRENMAQSWASSAHEPFDDAMEDLCMAAHEADKMSLDGSVIGEDPSDDSDSLSDADDDTEEEDWTHLDPEALRKASVSTAATASGPRRNYNLLCMQQPVSSRRYSTSRRSSYALSRRDSYATSRRASSAFLGKSAPGTSRYAPPRTPQQFSAPLFKAPDYGGGRGMDLDTPQEREAVEALLRMGSMGLSVEEIKSHPEFPHITWDLKPERKGKLDVAEGRGGPFKVAWEVHGRGSRRLVWIMGLGTLKTAWQRQTKDFAHAQAEKYSSLLIENRGMGESDKPIMRYSTSEMARDVVEVLDHVGWTGDRELHVVGISMGGMIAQELGMLIPERIASLNLISTAPRLVNTVGFFENLRNRINLFIPRSIEAQLELVKHNMYTTAFLDAPDNTEAVVQPFPTNGDRFAAQEISKRSQPHLFNRRGFIAQAIAAGWHHKTPAQLGELGDRVGRERILVMHGTQDRMITFPHAEMLLRELGGEEKEVRKEFFGEMGHVIPIEKRREFNRIIEEMVEKTEGLKE</sequence>
<accession>A0ACC3SFX9</accession>
<name>A0ACC3SFX9_9PEZI</name>
<gene>
    <name evidence="1" type="ORF">M8818_003226</name>
</gene>
<dbReference type="EMBL" id="JAMKPW020000013">
    <property type="protein sequence ID" value="KAK8211571.1"/>
    <property type="molecule type" value="Genomic_DNA"/>
</dbReference>
<reference evidence="1" key="1">
    <citation type="submission" date="2024-02" db="EMBL/GenBank/DDBJ databases">
        <title>Metagenome Assembled Genome of Zalaria obscura JY119.</title>
        <authorList>
            <person name="Vighnesh L."/>
            <person name="Jagadeeshwari U."/>
            <person name="Venkata Ramana C."/>
            <person name="Sasikala C."/>
        </authorList>
    </citation>
    <scope>NUCLEOTIDE SEQUENCE</scope>
    <source>
        <strain evidence="1">JY119</strain>
    </source>
</reference>
<evidence type="ECO:0000313" key="2">
    <source>
        <dbReference type="Proteomes" id="UP001320706"/>
    </source>
</evidence>
<comment type="caution">
    <text evidence="1">The sequence shown here is derived from an EMBL/GenBank/DDBJ whole genome shotgun (WGS) entry which is preliminary data.</text>
</comment>
<protein>
    <submittedName>
        <fullName evidence="1">Uncharacterized protein</fullName>
    </submittedName>
</protein>
<organism evidence="1 2">
    <name type="scientific">Zalaria obscura</name>
    <dbReference type="NCBI Taxonomy" id="2024903"/>
    <lineage>
        <taxon>Eukaryota</taxon>
        <taxon>Fungi</taxon>
        <taxon>Dikarya</taxon>
        <taxon>Ascomycota</taxon>
        <taxon>Pezizomycotina</taxon>
        <taxon>Dothideomycetes</taxon>
        <taxon>Dothideomycetidae</taxon>
        <taxon>Dothideales</taxon>
        <taxon>Zalariaceae</taxon>
        <taxon>Zalaria</taxon>
    </lineage>
</organism>